<organism evidence="1 2">
    <name type="scientific">Chrysochromulina ericina virus CeV-01B</name>
    <dbReference type="NCBI Taxonomy" id="3070830"/>
    <lineage>
        <taxon>Viruses</taxon>
        <taxon>Varidnaviria</taxon>
        <taxon>Bamfordvirae</taxon>
        <taxon>Nucleocytoviricota</taxon>
        <taxon>Megaviricetes</taxon>
        <taxon>Imitervirales</taxon>
        <taxon>Mesomimiviridae</taxon>
        <taxon>Tethysvirus</taxon>
        <taxon>Tethysvirus raunefjordenense</taxon>
    </lineage>
</organism>
<evidence type="ECO:0000313" key="1">
    <source>
        <dbReference type="EMBL" id="ALH23348.1"/>
    </source>
</evidence>
<accession>A0A0N9QAY4</accession>
<name>A0A0N9QAY4_9VIRU</name>
<proteinExistence type="predicted"/>
<protein>
    <submittedName>
        <fullName evidence="1">Uncharacterized protein</fullName>
    </submittedName>
</protein>
<dbReference type="Proteomes" id="UP000203826">
    <property type="component" value="Segment"/>
</dbReference>
<sequence>MKYLCKVKKNNTTHLSLIKKQINCDLIGRRVRVPQCYTEVEDDGDGFTFGATIISGNLHSVCIIYDYTFERECRPIWLVRKWLEPETDSITNILHNISIN</sequence>
<keyword evidence="2" id="KW-1185">Reference proteome</keyword>
<gene>
    <name evidence="1" type="ORF">ceV_442</name>
</gene>
<evidence type="ECO:0000313" key="2">
    <source>
        <dbReference type="Proteomes" id="UP000203826"/>
    </source>
</evidence>
<dbReference type="KEGG" id="vg:26049309"/>
<dbReference type="EMBL" id="KT820662">
    <property type="protein sequence ID" value="ALH23348.1"/>
    <property type="molecule type" value="Genomic_DNA"/>
</dbReference>
<reference evidence="1 2" key="1">
    <citation type="journal article" date="2015" name="Genome Announc.">
        <title>The 474-Kilobase-Pair Complete Genome Sequence of CeV-01B, a Virus Infecting Haptolina (Chrysochromulina) ericina (Prymnesiophyceae).</title>
        <authorList>
            <person name="Gallot-Lavallee L."/>
            <person name="Pagarete A."/>
            <person name="Legendre M."/>
            <person name="Santini S."/>
            <person name="Sandaa R.A."/>
            <person name="Himmelbauer H."/>
            <person name="Ogata H."/>
            <person name="Bratbak G."/>
            <person name="Claverie J.M."/>
        </authorList>
    </citation>
    <scope>NUCLEOTIDE SEQUENCE [LARGE SCALE GENOMIC DNA]</scope>
    <source>
        <strain evidence="1">CeV-01B</strain>
    </source>
</reference>